<dbReference type="EMBL" id="GBRH01211215">
    <property type="protein sequence ID" value="JAD86680.1"/>
    <property type="molecule type" value="Transcribed_RNA"/>
</dbReference>
<reference evidence="1" key="1">
    <citation type="submission" date="2014-09" db="EMBL/GenBank/DDBJ databases">
        <authorList>
            <person name="Magalhaes I.L.F."/>
            <person name="Oliveira U."/>
            <person name="Santos F.R."/>
            <person name="Vidigal T.H.D.A."/>
            <person name="Brescovit A.D."/>
            <person name="Santos A.J."/>
        </authorList>
    </citation>
    <scope>NUCLEOTIDE SEQUENCE</scope>
    <source>
        <tissue evidence="1">Shoot tissue taken approximately 20 cm above the soil surface</tissue>
    </source>
</reference>
<protein>
    <submittedName>
        <fullName evidence="1">Ngg1 interacting factor 3 like 1 binding protein 1</fullName>
    </submittedName>
</protein>
<reference evidence="1" key="2">
    <citation type="journal article" date="2015" name="Data Brief">
        <title>Shoot transcriptome of the giant reed, Arundo donax.</title>
        <authorList>
            <person name="Barrero R.A."/>
            <person name="Guerrero F.D."/>
            <person name="Moolhuijzen P."/>
            <person name="Goolsby J.A."/>
            <person name="Tidwell J."/>
            <person name="Bellgard S.E."/>
            <person name="Bellgard M.I."/>
        </authorList>
    </citation>
    <scope>NUCLEOTIDE SEQUENCE</scope>
    <source>
        <tissue evidence="1">Shoot tissue taken approximately 20 cm above the soil surface</tissue>
    </source>
</reference>
<sequence>MASEAPPLPSSMLIFCSSAAALSSSAILLCSSSIEICSSSTCRRYKYMNIYLYINLLAEG</sequence>
<name>A0A0A9DM10_ARUDO</name>
<accession>A0A0A9DM10</accession>
<dbReference type="AlphaFoldDB" id="A0A0A9DM10"/>
<proteinExistence type="predicted"/>
<organism evidence="1">
    <name type="scientific">Arundo donax</name>
    <name type="common">Giant reed</name>
    <name type="synonym">Donax arundinaceus</name>
    <dbReference type="NCBI Taxonomy" id="35708"/>
    <lineage>
        <taxon>Eukaryota</taxon>
        <taxon>Viridiplantae</taxon>
        <taxon>Streptophyta</taxon>
        <taxon>Embryophyta</taxon>
        <taxon>Tracheophyta</taxon>
        <taxon>Spermatophyta</taxon>
        <taxon>Magnoliopsida</taxon>
        <taxon>Liliopsida</taxon>
        <taxon>Poales</taxon>
        <taxon>Poaceae</taxon>
        <taxon>PACMAD clade</taxon>
        <taxon>Arundinoideae</taxon>
        <taxon>Arundineae</taxon>
        <taxon>Arundo</taxon>
    </lineage>
</organism>
<evidence type="ECO:0000313" key="1">
    <source>
        <dbReference type="EMBL" id="JAD86680.1"/>
    </source>
</evidence>